<sequence>MSGVMWFAGKEARRRWLEALLLAALGGGATYAAWMVNWPEYGRGVAVVLGLVWLVSVARIWRGAGMPGCGMAWWTARPVRAWEPVVAWLLVSAGLLLVAGGGWVSVTRAKRNMALRMEEAQARLQKAGAVAAGAAVARVGSTGVAASLAGTAESATTPAGTTAVAATSQAGTTAVSDAPSRAKKRHHRRYRRR</sequence>
<dbReference type="AlphaFoldDB" id="E6QPG7"/>
<proteinExistence type="predicted"/>
<gene>
    <name evidence="3" type="ORF">CARN6_2692</name>
</gene>
<keyword evidence="2" id="KW-1133">Transmembrane helix</keyword>
<accession>E6QPG7</accession>
<protein>
    <submittedName>
        <fullName evidence="3">Uncharacterized protein</fullName>
    </submittedName>
</protein>
<feature type="transmembrane region" description="Helical" evidence="2">
    <location>
        <begin position="45"/>
        <end position="65"/>
    </location>
</feature>
<name>E6QPG7_9ZZZZ</name>
<feature type="transmembrane region" description="Helical" evidence="2">
    <location>
        <begin position="20"/>
        <end position="38"/>
    </location>
</feature>
<comment type="caution">
    <text evidence="3">The sequence shown here is derived from an EMBL/GenBank/DDBJ whole genome shotgun (WGS) entry which is preliminary data.</text>
</comment>
<organism evidence="3">
    <name type="scientific">mine drainage metagenome</name>
    <dbReference type="NCBI Taxonomy" id="410659"/>
    <lineage>
        <taxon>unclassified sequences</taxon>
        <taxon>metagenomes</taxon>
        <taxon>ecological metagenomes</taxon>
    </lineage>
</organism>
<evidence type="ECO:0000256" key="1">
    <source>
        <dbReference type="SAM" id="MobiDB-lite"/>
    </source>
</evidence>
<keyword evidence="2" id="KW-0812">Transmembrane</keyword>
<keyword evidence="2" id="KW-0472">Membrane</keyword>
<evidence type="ECO:0000313" key="3">
    <source>
        <dbReference type="EMBL" id="CBI09138.1"/>
    </source>
</evidence>
<reference evidence="3" key="1">
    <citation type="submission" date="2009-10" db="EMBL/GenBank/DDBJ databases">
        <title>Diversity of trophic interactions inside an arsenic-rich microbial ecosystem.</title>
        <authorList>
            <person name="Bertin P.N."/>
            <person name="Heinrich-Salmeron A."/>
            <person name="Pelletier E."/>
            <person name="Goulhen-Chollet F."/>
            <person name="Arsene-Ploetze F."/>
            <person name="Gallien S."/>
            <person name="Calteau A."/>
            <person name="Vallenet D."/>
            <person name="Casiot C."/>
            <person name="Chane-Woon-Ming B."/>
            <person name="Giloteaux L."/>
            <person name="Barakat M."/>
            <person name="Bonnefoy V."/>
            <person name="Bruneel O."/>
            <person name="Chandler M."/>
            <person name="Cleiss J."/>
            <person name="Duran R."/>
            <person name="Elbaz-Poulichet F."/>
            <person name="Fonknechten N."/>
            <person name="Lauga B."/>
            <person name="Mornico D."/>
            <person name="Ortet P."/>
            <person name="Schaeffer C."/>
            <person name="Siguier P."/>
            <person name="Alexander Thil Smith A."/>
            <person name="Van Dorsselaer A."/>
            <person name="Weissenbach J."/>
            <person name="Medigue C."/>
            <person name="Le Paslier D."/>
        </authorList>
    </citation>
    <scope>NUCLEOTIDE SEQUENCE</scope>
</reference>
<feature type="transmembrane region" description="Helical" evidence="2">
    <location>
        <begin position="85"/>
        <end position="106"/>
    </location>
</feature>
<evidence type="ECO:0000256" key="2">
    <source>
        <dbReference type="SAM" id="Phobius"/>
    </source>
</evidence>
<dbReference type="EMBL" id="CABQ01000323">
    <property type="protein sequence ID" value="CBI09138.1"/>
    <property type="molecule type" value="Genomic_DNA"/>
</dbReference>
<feature type="compositionally biased region" description="Basic residues" evidence="1">
    <location>
        <begin position="181"/>
        <end position="193"/>
    </location>
</feature>
<feature type="region of interest" description="Disordered" evidence="1">
    <location>
        <begin position="165"/>
        <end position="193"/>
    </location>
</feature>